<name>A0A1W1XTW4_9CLOT</name>
<evidence type="ECO:0000313" key="2">
    <source>
        <dbReference type="Proteomes" id="UP000192468"/>
    </source>
</evidence>
<organism evidence="1 2">
    <name type="scientific">Clostridium acidisoli DSM 12555</name>
    <dbReference type="NCBI Taxonomy" id="1121291"/>
    <lineage>
        <taxon>Bacteria</taxon>
        <taxon>Bacillati</taxon>
        <taxon>Bacillota</taxon>
        <taxon>Clostridia</taxon>
        <taxon>Eubacteriales</taxon>
        <taxon>Clostridiaceae</taxon>
        <taxon>Clostridium</taxon>
    </lineage>
</organism>
<reference evidence="1 2" key="1">
    <citation type="submission" date="2017-04" db="EMBL/GenBank/DDBJ databases">
        <authorList>
            <person name="Afonso C.L."/>
            <person name="Miller P.J."/>
            <person name="Scott M.A."/>
            <person name="Spackman E."/>
            <person name="Goraichik I."/>
            <person name="Dimitrov K.M."/>
            <person name="Suarez D.L."/>
            <person name="Swayne D.E."/>
        </authorList>
    </citation>
    <scope>NUCLEOTIDE SEQUENCE [LARGE SCALE GENOMIC DNA]</scope>
    <source>
        <strain evidence="1 2">DSM 12555</strain>
    </source>
</reference>
<keyword evidence="2" id="KW-1185">Reference proteome</keyword>
<dbReference type="AlphaFoldDB" id="A0A1W1XTW4"/>
<dbReference type="STRING" id="1121291.SAMN02745134_03167"/>
<accession>A0A1W1XTW4</accession>
<gene>
    <name evidence="1" type="ORF">SAMN02745134_03167</name>
</gene>
<dbReference type="RefSeq" id="WP_084117113.1">
    <property type="nucleotide sequence ID" value="NZ_FWXH01000017.1"/>
</dbReference>
<dbReference type="OrthoDB" id="1879483at2"/>
<protein>
    <submittedName>
        <fullName evidence="1">Uncharacterized protein</fullName>
    </submittedName>
</protein>
<proteinExistence type="predicted"/>
<evidence type="ECO:0000313" key="1">
    <source>
        <dbReference type="EMBL" id="SMC27409.1"/>
    </source>
</evidence>
<dbReference type="Proteomes" id="UP000192468">
    <property type="component" value="Unassembled WGS sequence"/>
</dbReference>
<dbReference type="EMBL" id="FWXH01000017">
    <property type="protein sequence ID" value="SMC27409.1"/>
    <property type="molecule type" value="Genomic_DNA"/>
</dbReference>
<sequence length="398" mass="46485">MKIKNLNFYFFGDPGNYDEYNPSYICNKNLVPEILYIIASNKPFSISNYEISNILNINISKIDELINNLKIINAIEIKDDTYRLNFPVFLEKDTLQIQNYLKDIGEILCNKIISLSPLINEKISKLQCSKYQTTKRTLYHVICDYVFDDIAFDFFGEKNIFCTSKLQPDNRDYIIIAYENSKLIDTYSNHLLCSSNNYKSNGFTFNSFGDSDGSRKDIFRFFRMIQKNITDSNPFYNLSISYIKILDDMNKELIKNCGQLVNFIINKHPKYLDLCLNEKKLVDFLKELDYIDINELDNSISINVPFFYTYEKPIIEDISSIILETLFPTIKDFFENLSFNLPDLTSVKHNVPTKEIGNELWHQIFGATNEYLVKTNFVQSPEKLDGEGRYLKSITLNI</sequence>